<gene>
    <name evidence="1" type="ORF">IPO85_10045</name>
</gene>
<dbReference type="Gene3D" id="3.10.20.310">
    <property type="entry name" value="membrane protein fhac"/>
    <property type="match status" value="1"/>
</dbReference>
<name>A0A9D7XHL9_9BACT</name>
<accession>A0A9D7XHL9</accession>
<protein>
    <submittedName>
        <fullName evidence="1">Uncharacterized protein</fullName>
    </submittedName>
</protein>
<evidence type="ECO:0000313" key="1">
    <source>
        <dbReference type="EMBL" id="MBK9717838.1"/>
    </source>
</evidence>
<evidence type="ECO:0000313" key="2">
    <source>
        <dbReference type="Proteomes" id="UP000808349"/>
    </source>
</evidence>
<reference evidence="1 2" key="1">
    <citation type="submission" date="2020-10" db="EMBL/GenBank/DDBJ databases">
        <title>Connecting structure to function with the recovery of over 1000 high-quality activated sludge metagenome-assembled genomes encoding full-length rRNA genes using long-read sequencing.</title>
        <authorList>
            <person name="Singleton C.M."/>
            <person name="Petriglieri F."/>
            <person name="Kristensen J.M."/>
            <person name="Kirkegaard R.H."/>
            <person name="Michaelsen T.Y."/>
            <person name="Andersen M.H."/>
            <person name="Karst S.M."/>
            <person name="Dueholm M.S."/>
            <person name="Nielsen P.H."/>
            <person name="Albertsen M."/>
        </authorList>
    </citation>
    <scope>NUCLEOTIDE SEQUENCE [LARGE SCALE GENOMIC DNA]</scope>
    <source>
        <strain evidence="1">Ribe_18-Q3-R11-54_BAT3C.373</strain>
    </source>
</reference>
<organism evidence="1 2">
    <name type="scientific">Candidatus Defluviibacterium haderslevense</name>
    <dbReference type="NCBI Taxonomy" id="2981993"/>
    <lineage>
        <taxon>Bacteria</taxon>
        <taxon>Pseudomonadati</taxon>
        <taxon>Bacteroidota</taxon>
        <taxon>Saprospiria</taxon>
        <taxon>Saprospirales</taxon>
        <taxon>Saprospiraceae</taxon>
        <taxon>Candidatus Defluviibacterium</taxon>
    </lineage>
</organism>
<dbReference type="Gene3D" id="2.40.160.50">
    <property type="entry name" value="membrane protein fhac: a member of the omp85/tpsb transporter family"/>
    <property type="match status" value="1"/>
</dbReference>
<dbReference type="EMBL" id="JADKFW010000005">
    <property type="protein sequence ID" value="MBK9717838.1"/>
    <property type="molecule type" value="Genomic_DNA"/>
</dbReference>
<dbReference type="AlphaFoldDB" id="A0A9D7XHL9"/>
<comment type="caution">
    <text evidence="1">The sequence shown here is derived from an EMBL/GenBank/DDBJ whole genome shotgun (WGS) entry which is preliminary data.</text>
</comment>
<sequence length="521" mass="59963">MYNYLFNKGYFNVKVSNTVKTKKKRANVQYLVEPKNRYYVKSLVVGADDTSLLSLVQSTIDQSLLKPGSPLDFNVFQSEKSRISELLLNHGYAEFNPVYIQNLDIDTMGNFADVNLNIINPENKTEHKKYTIQNIQILNDYYPVNYEAINATLYDSILFLDRNSPFYIRNSVIAKRIGARPGKLYNKSNIEESYAKIAKLGFFKFINIESKVDSTDPSKLNQSVYLTPHKLWVFDYGTDVSYTTLKTTGQNLFGISGFINLKNRNIFHGAENFDTKLEAGTEISFLNINRFNSVNFSYSNELTLPDFLEVTRTYKWSRFLLKPWFKMPLEPETKTAFSIGFDYVNLTSLYSYNSLNSKISYDFNINRRKRITMNTFSVSYYVPKVFAAFDSIISKNQFLQKSFVGQRLFTSFFLGDLRYYFQSKKSPRYNTTFIGSIETSGLEVSLIKSVSNLFKKNASINTDAKLEFSRFIKLEGDQRWYYSLKGGASINGRFNAGVVFPYGNSKTTPISSNSILEDHKV</sequence>
<dbReference type="Proteomes" id="UP000808349">
    <property type="component" value="Unassembled WGS sequence"/>
</dbReference>
<proteinExistence type="predicted"/>